<evidence type="ECO:0008006" key="4">
    <source>
        <dbReference type="Google" id="ProtNLM"/>
    </source>
</evidence>
<proteinExistence type="predicted"/>
<evidence type="ECO:0000313" key="3">
    <source>
        <dbReference type="Proteomes" id="UP000011728"/>
    </source>
</evidence>
<organism evidence="2 3">
    <name type="scientific">Clostridium saccharoperbutylacetonicum N1-4(HMT)</name>
    <dbReference type="NCBI Taxonomy" id="931276"/>
    <lineage>
        <taxon>Bacteria</taxon>
        <taxon>Bacillati</taxon>
        <taxon>Bacillota</taxon>
        <taxon>Clostridia</taxon>
        <taxon>Eubacteriales</taxon>
        <taxon>Clostridiaceae</taxon>
        <taxon>Clostridium</taxon>
    </lineage>
</organism>
<dbReference type="PATRIC" id="fig|931276.5.peg.219"/>
<feature type="coiled-coil region" evidence="1">
    <location>
        <begin position="3"/>
        <end position="37"/>
    </location>
</feature>
<name>M1MR19_9CLOT</name>
<accession>M1MR19</accession>
<dbReference type="AlphaFoldDB" id="M1MR19"/>
<feature type="coiled-coil region" evidence="1">
    <location>
        <begin position="99"/>
        <end position="133"/>
    </location>
</feature>
<dbReference type="HOGENOM" id="CLU_1841647_0_0_9"/>
<keyword evidence="3" id="KW-1185">Reference proteome</keyword>
<dbReference type="RefSeq" id="WP_015390388.1">
    <property type="nucleotide sequence ID" value="NC_020291.1"/>
</dbReference>
<keyword evidence="1" id="KW-0175">Coiled coil</keyword>
<dbReference type="STRING" id="36745.CLSAP_02410"/>
<protein>
    <recommendedName>
        <fullName evidence="4">DUF5082 domain-containing protein</fullName>
    </recommendedName>
</protein>
<evidence type="ECO:0000313" key="2">
    <source>
        <dbReference type="EMBL" id="AGF54062.1"/>
    </source>
</evidence>
<sequence length="139" mass="16457">MSHKSIMRQIRKYEKLKSETEEELKIYEKRLENLLAFKARFISGKEEFDYNINHRRVRAENVGSMSKHIKSGQAYCKGMLEDLTGEKYQMAVKNINSISESIEIVIKCLEEKIEDLKAQIAEYDRIIEDLYDELDRDDD</sequence>
<gene>
    <name evidence="2" type="ORF">Cspa_c02440</name>
</gene>
<dbReference type="EMBL" id="CP004121">
    <property type="protein sequence ID" value="AGF54062.1"/>
    <property type="molecule type" value="Genomic_DNA"/>
</dbReference>
<dbReference type="KEGG" id="csr:Cspa_c02440"/>
<dbReference type="Proteomes" id="UP000011728">
    <property type="component" value="Chromosome"/>
</dbReference>
<reference evidence="2 3" key="1">
    <citation type="submission" date="2013-02" db="EMBL/GenBank/DDBJ databases">
        <title>Genome sequence of Clostridium saccharoperbutylacetonicum N1-4(HMT).</title>
        <authorList>
            <person name="Poehlein A."/>
            <person name="Daniel R."/>
        </authorList>
    </citation>
    <scope>NUCLEOTIDE SEQUENCE [LARGE SCALE GENOMIC DNA]</scope>
    <source>
        <strain evidence="3">N1-4(HMT)</strain>
    </source>
</reference>
<evidence type="ECO:0000256" key="1">
    <source>
        <dbReference type="SAM" id="Coils"/>
    </source>
</evidence>